<feature type="transmembrane region" description="Helical" evidence="4">
    <location>
        <begin position="348"/>
        <end position="367"/>
    </location>
</feature>
<feature type="signal peptide" evidence="5">
    <location>
        <begin position="1"/>
        <end position="19"/>
    </location>
</feature>
<dbReference type="InterPro" id="IPR001254">
    <property type="entry name" value="Trypsin_dom"/>
</dbReference>
<gene>
    <name evidence="7" type="ORF">MED297_03265</name>
</gene>
<keyword evidence="4" id="KW-1133">Transmembrane helix</keyword>
<reference evidence="7 8" key="1">
    <citation type="submission" date="2006-02" db="EMBL/GenBank/DDBJ databases">
        <authorList>
            <person name="Pinhassi J."/>
            <person name="Pedros-Alio C."/>
            <person name="Ferriera S."/>
            <person name="Johnson J."/>
            <person name="Kravitz S."/>
            <person name="Halpern A."/>
            <person name="Remington K."/>
            <person name="Beeson K."/>
            <person name="Tran B."/>
            <person name="Rogers Y.-H."/>
            <person name="Friedman R."/>
            <person name="Venter J.C."/>
        </authorList>
    </citation>
    <scope>NUCLEOTIDE SEQUENCE [LARGE SCALE GENOMIC DNA]</scope>
    <source>
        <strain evidence="7 8">MED297</strain>
    </source>
</reference>
<dbReference type="EMBL" id="AAOE01000032">
    <property type="protein sequence ID" value="EAR07786.1"/>
    <property type="molecule type" value="Genomic_DNA"/>
</dbReference>
<dbReference type="GO" id="GO:0006508">
    <property type="term" value="P:proteolysis"/>
    <property type="evidence" value="ECO:0007669"/>
    <property type="project" value="UniProtKB-KW"/>
</dbReference>
<evidence type="ECO:0000259" key="6">
    <source>
        <dbReference type="PROSITE" id="PS50240"/>
    </source>
</evidence>
<dbReference type="PROSITE" id="PS50240">
    <property type="entry name" value="TRYPSIN_DOM"/>
    <property type="match status" value="1"/>
</dbReference>
<dbReference type="SUPFAM" id="SSF50494">
    <property type="entry name" value="Trypsin-like serine proteases"/>
    <property type="match status" value="1"/>
</dbReference>
<dbReference type="Proteomes" id="UP000005953">
    <property type="component" value="Unassembled WGS sequence"/>
</dbReference>
<dbReference type="SMART" id="SM00020">
    <property type="entry name" value="Tryp_SPc"/>
    <property type="match status" value="1"/>
</dbReference>
<dbReference type="HOGENOM" id="CLU_006842_7_5_6"/>
<evidence type="ECO:0000256" key="5">
    <source>
        <dbReference type="SAM" id="SignalP"/>
    </source>
</evidence>
<dbReference type="PRINTS" id="PR00722">
    <property type="entry name" value="CHYMOTRYPSIN"/>
</dbReference>
<keyword evidence="5" id="KW-0732">Signal</keyword>
<dbReference type="InterPro" id="IPR043504">
    <property type="entry name" value="Peptidase_S1_PA_chymotrypsin"/>
</dbReference>
<evidence type="ECO:0000256" key="4">
    <source>
        <dbReference type="SAM" id="Phobius"/>
    </source>
</evidence>
<dbReference type="InterPro" id="IPR050430">
    <property type="entry name" value="Peptidase_S1"/>
</dbReference>
<dbReference type="STRING" id="314283.MED297_03265"/>
<sequence>MIRHAVLATLLSASALVHAQIDPRIIDGERVNPGNYDFFTTLLVAYDWQTGRTGYEPPSGNQFSWNAFCGGAYIGDGLIVTAAHCVDSLPSTGNLYVLVGNYTDNGMQYEFCADQNVSVYRCEGSASKETTVSNNFHFTGWTIYTGSDDPIPVPVENIKVHPFYSANAFDNDIAVLTLPDTFNGIAITWPANSISLPSSDQFSTLAATGTPNNVRVMGHGNVLSHESDFEASADLLQVDLKAASDATCASFFGSNYDSSTMICAGDPGQDSCQGDSGGPLIDPATNTLLGVVSFGPVPCGDQVQSYGVYSDVYAFRNWIRSGGVQVDGMAEIAEDGTVHRMGNNDSPITIGAFGLVSWLAGVLLLFGRRR</sequence>
<dbReference type="PANTHER" id="PTHR24276">
    <property type="entry name" value="POLYSERASE-RELATED"/>
    <property type="match status" value="1"/>
</dbReference>
<keyword evidence="3 7" id="KW-0378">Hydrolase</keyword>
<protein>
    <submittedName>
        <fullName evidence="7">NTP pyrophosphohydrolase</fullName>
    </submittedName>
</protein>
<evidence type="ECO:0000256" key="2">
    <source>
        <dbReference type="ARBA" id="ARBA00023157"/>
    </source>
</evidence>
<evidence type="ECO:0000313" key="8">
    <source>
        <dbReference type="Proteomes" id="UP000005953"/>
    </source>
</evidence>
<dbReference type="CDD" id="cd00190">
    <property type="entry name" value="Tryp_SPc"/>
    <property type="match status" value="1"/>
</dbReference>
<accession>A4BJC8</accession>
<dbReference type="InterPro" id="IPR009003">
    <property type="entry name" value="Peptidase_S1_PA"/>
</dbReference>
<evidence type="ECO:0000256" key="1">
    <source>
        <dbReference type="ARBA" id="ARBA00007664"/>
    </source>
</evidence>
<evidence type="ECO:0000256" key="3">
    <source>
        <dbReference type="RuleBase" id="RU363034"/>
    </source>
</evidence>
<dbReference type="InterPro" id="IPR018114">
    <property type="entry name" value="TRYPSIN_HIS"/>
</dbReference>
<name>A4BJC8_9GAMM</name>
<keyword evidence="4" id="KW-0812">Transmembrane</keyword>
<dbReference type="InterPro" id="IPR033116">
    <property type="entry name" value="TRYPSIN_SER"/>
</dbReference>
<dbReference type="PROSITE" id="PS00135">
    <property type="entry name" value="TRYPSIN_SER"/>
    <property type="match status" value="1"/>
</dbReference>
<proteinExistence type="inferred from homology"/>
<dbReference type="RefSeq" id="WP_008047357.1">
    <property type="nucleotide sequence ID" value="NZ_CH724154.1"/>
</dbReference>
<keyword evidence="3" id="KW-0645">Protease</keyword>
<dbReference type="InterPro" id="IPR001314">
    <property type="entry name" value="Peptidase_S1A"/>
</dbReference>
<evidence type="ECO:0000313" key="7">
    <source>
        <dbReference type="EMBL" id="EAR07786.1"/>
    </source>
</evidence>
<dbReference type="Gene3D" id="2.40.10.10">
    <property type="entry name" value="Trypsin-like serine proteases"/>
    <property type="match status" value="1"/>
</dbReference>
<keyword evidence="3" id="KW-0720">Serine protease</keyword>
<keyword evidence="8" id="KW-1185">Reference proteome</keyword>
<dbReference type="Pfam" id="PF00089">
    <property type="entry name" value="Trypsin"/>
    <property type="match status" value="2"/>
</dbReference>
<dbReference type="PROSITE" id="PS00134">
    <property type="entry name" value="TRYPSIN_HIS"/>
    <property type="match status" value="1"/>
</dbReference>
<dbReference type="OrthoDB" id="9813836at2"/>
<dbReference type="AlphaFoldDB" id="A4BJC8"/>
<feature type="chain" id="PRO_5002665229" evidence="5">
    <location>
        <begin position="20"/>
        <end position="370"/>
    </location>
</feature>
<keyword evidence="4" id="KW-0472">Membrane</keyword>
<comment type="similarity">
    <text evidence="1">Belongs to the peptidase S1 family.</text>
</comment>
<keyword evidence="2" id="KW-1015">Disulfide bond</keyword>
<organism evidence="7 8">
    <name type="scientific">Reinekea blandensis MED297</name>
    <dbReference type="NCBI Taxonomy" id="314283"/>
    <lineage>
        <taxon>Bacteria</taxon>
        <taxon>Pseudomonadati</taxon>
        <taxon>Pseudomonadota</taxon>
        <taxon>Gammaproteobacteria</taxon>
        <taxon>Oceanospirillales</taxon>
        <taxon>Saccharospirillaceae</taxon>
        <taxon>Reinekea</taxon>
    </lineage>
</organism>
<dbReference type="GO" id="GO:0004252">
    <property type="term" value="F:serine-type endopeptidase activity"/>
    <property type="evidence" value="ECO:0007669"/>
    <property type="project" value="InterPro"/>
</dbReference>
<dbReference type="PANTHER" id="PTHR24276:SF98">
    <property type="entry name" value="FI18310P1-RELATED"/>
    <property type="match status" value="1"/>
</dbReference>
<comment type="caution">
    <text evidence="7">The sequence shown here is derived from an EMBL/GenBank/DDBJ whole genome shotgun (WGS) entry which is preliminary data.</text>
</comment>
<feature type="domain" description="Peptidase S1" evidence="6">
    <location>
        <begin position="25"/>
        <end position="321"/>
    </location>
</feature>